<name>A0ABT6WBH2_9ACTN</name>
<feature type="compositionally biased region" description="Low complexity" evidence="1">
    <location>
        <begin position="60"/>
        <end position="69"/>
    </location>
</feature>
<evidence type="ECO:0000313" key="3">
    <source>
        <dbReference type="EMBL" id="MDI6097084.1"/>
    </source>
</evidence>
<keyword evidence="2" id="KW-0812">Transmembrane</keyword>
<evidence type="ECO:0000313" key="4">
    <source>
        <dbReference type="Proteomes" id="UP001241758"/>
    </source>
</evidence>
<comment type="caution">
    <text evidence="3">The sequence shown here is derived from an EMBL/GenBank/DDBJ whole genome shotgun (WGS) entry which is preliminary data.</text>
</comment>
<proteinExistence type="predicted"/>
<evidence type="ECO:0000256" key="1">
    <source>
        <dbReference type="SAM" id="MobiDB-lite"/>
    </source>
</evidence>
<keyword evidence="2" id="KW-1133">Transmembrane helix</keyword>
<gene>
    <name evidence="3" type="ORF">QLQ12_00485</name>
</gene>
<sequence>MSGNGPSAHRAAGSAQRNRLIAVGAGLLLALILLFSLLALCTNRGGDDTPTAGPASSVQVSTGAVSPGVSGPGGTSPRGVEPGTTTSGDAGAGPSGGGSATVAPPGAGAPATTEPTGDAEATADPERSPTPSGGVDTGGGSLVPGRRLALLVTGVFLLLAAAAAGAYALRRPLHHR</sequence>
<evidence type="ECO:0000256" key="2">
    <source>
        <dbReference type="SAM" id="Phobius"/>
    </source>
</evidence>
<feature type="transmembrane region" description="Helical" evidence="2">
    <location>
        <begin position="148"/>
        <end position="169"/>
    </location>
</feature>
<dbReference type="EMBL" id="JASCTH010000001">
    <property type="protein sequence ID" value="MDI6097084.1"/>
    <property type="molecule type" value="Genomic_DNA"/>
</dbReference>
<keyword evidence="4" id="KW-1185">Reference proteome</keyword>
<protein>
    <submittedName>
        <fullName evidence="3">Uncharacterized protein</fullName>
    </submittedName>
</protein>
<organism evidence="3 4">
    <name type="scientific">Actinoplanes sandaracinus</name>
    <dbReference type="NCBI Taxonomy" id="3045177"/>
    <lineage>
        <taxon>Bacteria</taxon>
        <taxon>Bacillati</taxon>
        <taxon>Actinomycetota</taxon>
        <taxon>Actinomycetes</taxon>
        <taxon>Micromonosporales</taxon>
        <taxon>Micromonosporaceae</taxon>
        <taxon>Actinoplanes</taxon>
    </lineage>
</organism>
<feature type="compositionally biased region" description="Low complexity" evidence="1">
    <location>
        <begin position="77"/>
        <end position="89"/>
    </location>
</feature>
<dbReference type="RefSeq" id="WP_282756280.1">
    <property type="nucleotide sequence ID" value="NZ_JASCTH010000001.1"/>
</dbReference>
<feature type="compositionally biased region" description="Gly residues" evidence="1">
    <location>
        <begin position="90"/>
        <end position="99"/>
    </location>
</feature>
<feature type="compositionally biased region" description="Low complexity" evidence="1">
    <location>
        <begin position="100"/>
        <end position="122"/>
    </location>
</feature>
<reference evidence="3 4" key="1">
    <citation type="submission" date="2023-05" db="EMBL/GenBank/DDBJ databases">
        <title>Actinoplanes sp. NEAU-A12 genome sequencing.</title>
        <authorList>
            <person name="Wang Z.-S."/>
        </authorList>
    </citation>
    <scope>NUCLEOTIDE SEQUENCE [LARGE SCALE GENOMIC DNA]</scope>
    <source>
        <strain evidence="3 4">NEAU-A12</strain>
    </source>
</reference>
<feature type="region of interest" description="Disordered" evidence="1">
    <location>
        <begin position="48"/>
        <end position="141"/>
    </location>
</feature>
<keyword evidence="2" id="KW-0472">Membrane</keyword>
<feature type="transmembrane region" description="Helical" evidence="2">
    <location>
        <begin position="20"/>
        <end position="40"/>
    </location>
</feature>
<dbReference type="Proteomes" id="UP001241758">
    <property type="component" value="Unassembled WGS sequence"/>
</dbReference>
<accession>A0ABT6WBH2</accession>